<evidence type="ECO:0000313" key="6">
    <source>
        <dbReference type="Proteomes" id="UP000285317"/>
    </source>
</evidence>
<dbReference type="GO" id="GO:0005975">
    <property type="term" value="P:carbohydrate metabolic process"/>
    <property type="evidence" value="ECO:0007669"/>
    <property type="project" value="InterPro"/>
</dbReference>
<feature type="domain" description="Non-reducing end beta-L-arabinofuranosidase-like GH127 middle" evidence="4">
    <location>
        <begin position="423"/>
        <end position="496"/>
    </location>
</feature>
<dbReference type="Pfam" id="PF07944">
    <property type="entry name" value="Beta-AFase-like_GH127_cat"/>
    <property type="match status" value="1"/>
</dbReference>
<feature type="domain" description="Non-reducing end beta-L-arabinofuranosidase-like GH127 catalytic" evidence="1">
    <location>
        <begin position="18"/>
        <end position="401"/>
    </location>
</feature>
<dbReference type="KEGG" id="rfs:C1I64_09115"/>
<evidence type="ECO:0000259" key="3">
    <source>
        <dbReference type="Pfam" id="PF20620"/>
    </source>
</evidence>
<name>A0A3T0T0Y2_9MICO</name>
<organism evidence="5 6">
    <name type="scientific">Rathayibacter festucae DSM 15932</name>
    <dbReference type="NCBI Taxonomy" id="1328866"/>
    <lineage>
        <taxon>Bacteria</taxon>
        <taxon>Bacillati</taxon>
        <taxon>Actinomycetota</taxon>
        <taxon>Actinomycetes</taxon>
        <taxon>Micrococcales</taxon>
        <taxon>Microbacteriaceae</taxon>
        <taxon>Rathayibacter</taxon>
    </lineage>
</organism>
<proteinExistence type="predicted"/>
<evidence type="ECO:0000259" key="1">
    <source>
        <dbReference type="Pfam" id="PF07944"/>
    </source>
</evidence>
<dbReference type="InterPro" id="IPR012878">
    <property type="entry name" value="Beta-AFase-like_GH127_cat"/>
</dbReference>
<evidence type="ECO:0000259" key="2">
    <source>
        <dbReference type="Pfam" id="PF16375"/>
    </source>
</evidence>
<accession>A0A3T0T0Y2</accession>
<sequence>MPRTVPAVRPARRFPLRSVRLLPSAFADAQATGLRYLLALDPDRLLAPFLREAGLPAGEGYGNWESGGLDGHVGGHALSASALMLAATGEEAARERMEILLDGFQRAQDAVGTGYLGGVPGGRALGEELARGEVDADLFTLNGRWVPLYNLHKTLSGLLDAASAGGSERALAMAVRLADWWLGVSAGLDDDAFEAMLHAEFGGMNEAFADLAEQVAAADPGDSERAAAYRAEAARFSHRALLDPLLAQRDALDGLHANTQIPKAVGYARLGGEQLPAARFFWEQVTGERTVAIGGNSVREHFHRSSDFTPMILDREGPETCNTANMIELSGVLFESGGDERYLDYVERAQYNHLLSSQHPDGGFVYFTPLRPAHYRVYSAPHEGMWCCVGTGLENHARYGELVYALVGDEASDGDRPRTGDDLLIALYLPSTLDAPEHGLRARIDTAFPQADDVTITVDLERAAAVRLRRPSWAESMTVTVDGAALDTPAVEGFVRTAVLEPGRHEVRVVFALGFRAEPLPDGSAWSAFSYGPVVLAARTDDADLDGLIADGRRMAHVAAGPLRDLAATPVVTGGVGAVALLDRATLTAELRTDAGPVRLEPFSALHDSRYTLYWPTGSDAAARRAELAALDREAASAAAVIDSVTAGEQQPESDHAFVGHRSRAGGADGVHWRSAEGPDGWFGYTLVDPSQRAAVLRVLLRDRDGGGEHELRIDGRPLGEPLAVRTLDDAVEVEYAITPSTGEDGVVEVTLHAVGPGPTGALLAVSLLAGSAPAGE</sequence>
<evidence type="ECO:0000259" key="4">
    <source>
        <dbReference type="Pfam" id="PF20736"/>
    </source>
</evidence>
<dbReference type="RefSeq" id="WP_127886973.1">
    <property type="nucleotide sequence ID" value="NZ_CP028137.1"/>
</dbReference>
<feature type="domain" description="Glycoside hydrolase GH146 substrate-binding" evidence="3">
    <location>
        <begin position="640"/>
        <end position="769"/>
    </location>
</feature>
<reference evidence="5 6" key="1">
    <citation type="submission" date="2018-03" db="EMBL/GenBank/DDBJ databases">
        <title>Bacteriophage NCPPB3778 and a type I-E CRISPR drive the evolution of the US Biological Select Agent, Rathayibacter toxicus.</title>
        <authorList>
            <person name="Davis E.W.II."/>
            <person name="Tabima J.F."/>
            <person name="Weisberg A.J."/>
            <person name="Dantas Lopes L."/>
            <person name="Wiseman M.S."/>
            <person name="Wiseman M.S."/>
            <person name="Pupko T."/>
            <person name="Belcher M.S."/>
            <person name="Sechler A.J."/>
            <person name="Tancos M.A."/>
            <person name="Schroeder B.K."/>
            <person name="Murray T.D."/>
            <person name="Luster D.G."/>
            <person name="Schneider W.L."/>
            <person name="Rogers E."/>
            <person name="Andreote F.D."/>
            <person name="Grunwald N.J."/>
            <person name="Putnam M.L."/>
            <person name="Chang J.H."/>
        </authorList>
    </citation>
    <scope>NUCLEOTIDE SEQUENCE [LARGE SCALE GENOMIC DNA]</scope>
    <source>
        <strain evidence="5 6">DSM 15932</strain>
    </source>
</reference>
<dbReference type="Pfam" id="PF20736">
    <property type="entry name" value="Glyco_hydro127M"/>
    <property type="match status" value="1"/>
</dbReference>
<dbReference type="InterPro" id="IPR032275">
    <property type="entry name" value="DUF4986"/>
</dbReference>
<protein>
    <submittedName>
        <fullName evidence="5">Uncharacterized protein</fullName>
    </submittedName>
</protein>
<dbReference type="SUPFAM" id="SSF48208">
    <property type="entry name" value="Six-hairpin glycosidases"/>
    <property type="match status" value="1"/>
</dbReference>
<dbReference type="EMBL" id="CP028137">
    <property type="protein sequence ID" value="AZZ52195.1"/>
    <property type="molecule type" value="Genomic_DNA"/>
</dbReference>
<dbReference type="AlphaFoldDB" id="A0A3T0T0Y2"/>
<feature type="domain" description="DUF4986" evidence="2">
    <location>
        <begin position="543"/>
        <end position="615"/>
    </location>
</feature>
<dbReference type="Proteomes" id="UP000285317">
    <property type="component" value="Chromosome"/>
</dbReference>
<dbReference type="InterPro" id="IPR046544">
    <property type="entry name" value="GH146_SB_dom"/>
</dbReference>
<dbReference type="InterPro" id="IPR008928">
    <property type="entry name" value="6-hairpin_glycosidase_sf"/>
</dbReference>
<evidence type="ECO:0000313" key="5">
    <source>
        <dbReference type="EMBL" id="AZZ52195.1"/>
    </source>
</evidence>
<gene>
    <name evidence="5" type="ORF">C1I64_09115</name>
</gene>
<dbReference type="Pfam" id="PF20620">
    <property type="entry name" value="DUF6805"/>
    <property type="match status" value="1"/>
</dbReference>
<dbReference type="PANTHER" id="PTHR31151">
    <property type="entry name" value="PROLINE-TRNA LIGASE (DUF1680)"/>
    <property type="match status" value="1"/>
</dbReference>
<dbReference type="InterPro" id="IPR049046">
    <property type="entry name" value="Beta-AFase-like_GH127_middle"/>
</dbReference>
<dbReference type="Pfam" id="PF16375">
    <property type="entry name" value="DUF4986"/>
    <property type="match status" value="1"/>
</dbReference>
<dbReference type="PANTHER" id="PTHR31151:SF0">
    <property type="entry name" value="PROLINE-TRNA LIGASE (DUF1680)"/>
    <property type="match status" value="1"/>
</dbReference>